<evidence type="ECO:0000313" key="2">
    <source>
        <dbReference type="EMBL" id="MFC3612998.1"/>
    </source>
</evidence>
<reference evidence="3" key="1">
    <citation type="journal article" date="2019" name="Int. J. Syst. Evol. Microbiol.">
        <title>The Global Catalogue of Microorganisms (GCM) 10K type strain sequencing project: providing services to taxonomists for standard genome sequencing and annotation.</title>
        <authorList>
            <consortium name="The Broad Institute Genomics Platform"/>
            <consortium name="The Broad Institute Genome Sequencing Center for Infectious Disease"/>
            <person name="Wu L."/>
            <person name="Ma J."/>
        </authorList>
    </citation>
    <scope>NUCLEOTIDE SEQUENCE [LARGE SCALE GENOMIC DNA]</scope>
    <source>
        <strain evidence="3">KCTC 42911</strain>
    </source>
</reference>
<evidence type="ECO:0000256" key="1">
    <source>
        <dbReference type="SAM" id="Phobius"/>
    </source>
</evidence>
<dbReference type="EMBL" id="JBHRXI010000003">
    <property type="protein sequence ID" value="MFC3612998.1"/>
    <property type="molecule type" value="Genomic_DNA"/>
</dbReference>
<keyword evidence="1" id="KW-0472">Membrane</keyword>
<keyword evidence="1" id="KW-1133">Transmembrane helix</keyword>
<name>A0ABV7TFX5_9RHOB</name>
<protein>
    <submittedName>
        <fullName evidence="2">Transmembrane anchor protein</fullName>
    </submittedName>
</protein>
<organism evidence="2 3">
    <name type="scientific">Lutimaribacter marinistellae</name>
    <dbReference type="NCBI Taxonomy" id="1820329"/>
    <lineage>
        <taxon>Bacteria</taxon>
        <taxon>Pseudomonadati</taxon>
        <taxon>Pseudomonadota</taxon>
        <taxon>Alphaproteobacteria</taxon>
        <taxon>Rhodobacterales</taxon>
        <taxon>Roseobacteraceae</taxon>
        <taxon>Lutimaribacter</taxon>
    </lineage>
</organism>
<evidence type="ECO:0000313" key="3">
    <source>
        <dbReference type="Proteomes" id="UP001595629"/>
    </source>
</evidence>
<accession>A0ABV7TFX5</accession>
<keyword evidence="3" id="KW-1185">Reference proteome</keyword>
<feature type="transmembrane region" description="Helical" evidence="1">
    <location>
        <begin position="33"/>
        <end position="51"/>
    </location>
</feature>
<proteinExistence type="predicted"/>
<dbReference type="Proteomes" id="UP001595629">
    <property type="component" value="Unassembled WGS sequence"/>
</dbReference>
<gene>
    <name evidence="2" type="ORF">ACFORG_04435</name>
</gene>
<keyword evidence="1 2" id="KW-0812">Transmembrane</keyword>
<dbReference type="RefSeq" id="WP_386734171.1">
    <property type="nucleotide sequence ID" value="NZ_JBHRXI010000003.1"/>
</dbReference>
<comment type="caution">
    <text evidence="2">The sequence shown here is derived from an EMBL/GenBank/DDBJ whole genome shotgun (WGS) entry which is preliminary data.</text>
</comment>
<sequence length="216" mass="23348">MQLIDRMRDTMQLTAEKPDPALLPTPKQLRRSTIAAVIGAAFIGVGVYLPAEYGIDPTGVGNVLGLTEMGEIKQQLAREAAEDEAVHGGGEQSSSLMEDMFGLFVGAAHAQEAWTDTVTFTLAPDAFTEVKMVMAAGDIVEYSWVAEGGRINFDLHAHGDGQSIDYDRGRGTTDGAGSIEAPFPGEHGWFWRNRDDSDVTVTLQLRGAYSEIVRSE</sequence>